<dbReference type="Pfam" id="PF13561">
    <property type="entry name" value="adh_short_C2"/>
    <property type="match status" value="1"/>
</dbReference>
<organism evidence="3">
    <name type="scientific">marine sediment metagenome</name>
    <dbReference type="NCBI Taxonomy" id="412755"/>
    <lineage>
        <taxon>unclassified sequences</taxon>
        <taxon>metagenomes</taxon>
        <taxon>ecological metagenomes</taxon>
    </lineage>
</organism>
<gene>
    <name evidence="3" type="ORF">LCGC14_0158010</name>
</gene>
<dbReference type="SUPFAM" id="SSF51735">
    <property type="entry name" value="NAD(P)-binding Rossmann-fold domains"/>
    <property type="match status" value="1"/>
</dbReference>
<dbReference type="FunFam" id="3.40.50.720:FF:000084">
    <property type="entry name" value="Short-chain dehydrogenase reductase"/>
    <property type="match status" value="1"/>
</dbReference>
<dbReference type="PRINTS" id="PR00080">
    <property type="entry name" value="SDRFAMILY"/>
</dbReference>
<dbReference type="EMBL" id="LAZR01000058">
    <property type="protein sequence ID" value="KKN97382.1"/>
    <property type="molecule type" value="Genomic_DNA"/>
</dbReference>
<evidence type="ECO:0000313" key="3">
    <source>
        <dbReference type="EMBL" id="KKN97382.1"/>
    </source>
</evidence>
<dbReference type="PANTHER" id="PTHR42879">
    <property type="entry name" value="3-OXOACYL-(ACYL-CARRIER-PROTEIN) REDUCTASE"/>
    <property type="match status" value="1"/>
</dbReference>
<evidence type="ECO:0000256" key="1">
    <source>
        <dbReference type="ARBA" id="ARBA00006484"/>
    </source>
</evidence>
<dbReference type="InterPro" id="IPR002347">
    <property type="entry name" value="SDR_fam"/>
</dbReference>
<accession>A0A0F9VCA3</accession>
<dbReference type="AlphaFoldDB" id="A0A0F9VCA3"/>
<protein>
    <recommendedName>
        <fullName evidence="2">Ketoreductase domain-containing protein</fullName>
    </recommendedName>
</protein>
<reference evidence="3" key="1">
    <citation type="journal article" date="2015" name="Nature">
        <title>Complex archaea that bridge the gap between prokaryotes and eukaryotes.</title>
        <authorList>
            <person name="Spang A."/>
            <person name="Saw J.H."/>
            <person name="Jorgensen S.L."/>
            <person name="Zaremba-Niedzwiedzka K."/>
            <person name="Martijn J."/>
            <person name="Lind A.E."/>
            <person name="van Eijk R."/>
            <person name="Schleper C."/>
            <person name="Guy L."/>
            <person name="Ettema T.J."/>
        </authorList>
    </citation>
    <scope>NUCLEOTIDE SEQUENCE</scope>
</reference>
<sequence length="250" mass="26027">MGYQGAGELKGCVVIVTGSARNIGRCIALELSDAGAAVVIHTRTDLDAARSVEREIVSSGGQAMTHAADVGDPEQVRGLVDAALAKFGRVDILVNNAASRGDAPLENIAFEDWRKVHNSILDGAFLCSQACSPHLSANGRGAIVNIGGVAGQAAVGGRAHVVAAKAGIAGLTRALAAELADRDITVNCVSPGYIDTKRDHVPPHFRDRPVPLKRPGRPEEIAAAVRFMCGPNARYITGQTLGVNGGWHMN</sequence>
<dbReference type="InterPro" id="IPR050259">
    <property type="entry name" value="SDR"/>
</dbReference>
<evidence type="ECO:0000259" key="2">
    <source>
        <dbReference type="SMART" id="SM00822"/>
    </source>
</evidence>
<dbReference type="PANTHER" id="PTHR42879:SF2">
    <property type="entry name" value="3-OXOACYL-[ACYL-CARRIER-PROTEIN] REDUCTASE FABG"/>
    <property type="match status" value="1"/>
</dbReference>
<comment type="caution">
    <text evidence="3">The sequence shown here is derived from an EMBL/GenBank/DDBJ whole genome shotgun (WGS) entry which is preliminary data.</text>
</comment>
<dbReference type="SMART" id="SM00822">
    <property type="entry name" value="PKS_KR"/>
    <property type="match status" value="1"/>
</dbReference>
<name>A0A0F9VCA3_9ZZZZ</name>
<dbReference type="PRINTS" id="PR00081">
    <property type="entry name" value="GDHRDH"/>
</dbReference>
<proteinExistence type="inferred from homology"/>
<feature type="domain" description="Ketoreductase" evidence="2">
    <location>
        <begin position="12"/>
        <end position="183"/>
    </location>
</feature>
<dbReference type="InterPro" id="IPR036291">
    <property type="entry name" value="NAD(P)-bd_dom_sf"/>
</dbReference>
<dbReference type="Gene3D" id="3.40.50.720">
    <property type="entry name" value="NAD(P)-binding Rossmann-like Domain"/>
    <property type="match status" value="1"/>
</dbReference>
<dbReference type="InterPro" id="IPR057326">
    <property type="entry name" value="KR_dom"/>
</dbReference>
<comment type="similarity">
    <text evidence="1">Belongs to the short-chain dehydrogenases/reductases (SDR) family.</text>
</comment>